<evidence type="ECO:0000256" key="7">
    <source>
        <dbReference type="ARBA" id="ARBA00022679"/>
    </source>
</evidence>
<dbReference type="Proteomes" id="UP001242342">
    <property type="component" value="Unassembled WGS sequence"/>
</dbReference>
<dbReference type="InterPro" id="IPR003835">
    <property type="entry name" value="Glyco_trans_19"/>
</dbReference>
<dbReference type="GO" id="GO:0009245">
    <property type="term" value="P:lipid A biosynthetic process"/>
    <property type="evidence" value="ECO:0007669"/>
    <property type="project" value="UniProtKB-UniRule"/>
</dbReference>
<reference evidence="11 14" key="3">
    <citation type="submission" date="2023-07" db="EMBL/GenBank/DDBJ databases">
        <title>Genome content predicts the carbon catabolic preferences of heterotrophic bacteria.</title>
        <authorList>
            <person name="Gralka M."/>
        </authorList>
    </citation>
    <scope>NUCLEOTIDE SEQUENCE [LARGE SCALE GENOMIC DNA]</scope>
    <source>
        <strain evidence="11 14">4G03</strain>
    </source>
</reference>
<dbReference type="AlphaFoldDB" id="A0A2G1BTR9"/>
<dbReference type="PANTHER" id="PTHR30372">
    <property type="entry name" value="LIPID-A-DISACCHARIDE SYNTHASE"/>
    <property type="match status" value="1"/>
</dbReference>
<comment type="function">
    <text evidence="1">Condensation of UDP-2,3-diacylglucosamine and 2,3-diacylglucosamine-1-phosphate to form lipid A disaccharide, a precursor of lipid A, a phosphorylated glycolipid that anchors the lipopolysaccharide to the outer membrane of the cell.</text>
</comment>
<evidence type="ECO:0000313" key="12">
    <source>
        <dbReference type="EMBL" id="PHN97229.1"/>
    </source>
</evidence>
<dbReference type="SUPFAM" id="SSF53756">
    <property type="entry name" value="UDP-Glycosyltransferase/glycogen phosphorylase"/>
    <property type="match status" value="1"/>
</dbReference>
<keyword evidence="8" id="KW-0443">Lipid metabolism</keyword>
<keyword evidence="6 11" id="KW-0328">Glycosyltransferase</keyword>
<evidence type="ECO:0000256" key="8">
    <source>
        <dbReference type="ARBA" id="ARBA00023098"/>
    </source>
</evidence>
<comment type="caution">
    <text evidence="12">The sequence shown here is derived from an EMBL/GenBank/DDBJ whole genome shotgun (WGS) entry which is preliminary data.</text>
</comment>
<evidence type="ECO:0000313" key="11">
    <source>
        <dbReference type="EMBL" id="MDP2542639.1"/>
    </source>
</evidence>
<dbReference type="NCBIfam" id="TIGR00215">
    <property type="entry name" value="lpxB"/>
    <property type="match status" value="1"/>
</dbReference>
<dbReference type="GO" id="GO:0005543">
    <property type="term" value="F:phospholipid binding"/>
    <property type="evidence" value="ECO:0007669"/>
    <property type="project" value="TreeGrafter"/>
</dbReference>
<evidence type="ECO:0000256" key="9">
    <source>
        <dbReference type="ARBA" id="ARBA00048975"/>
    </source>
</evidence>
<evidence type="ECO:0000256" key="6">
    <source>
        <dbReference type="ARBA" id="ARBA00022676"/>
    </source>
</evidence>
<name>A0A2G1BTR9_9FLAO</name>
<evidence type="ECO:0000256" key="10">
    <source>
        <dbReference type="NCBIfam" id="TIGR00215"/>
    </source>
</evidence>
<comment type="catalytic activity">
    <reaction evidence="9">
        <text>a lipid X + a UDP-2-N,3-O-bis[(3R)-3-hydroxyacyl]-alpha-D-glucosamine = a lipid A disaccharide + UDP + H(+)</text>
        <dbReference type="Rhea" id="RHEA:67828"/>
        <dbReference type="ChEBI" id="CHEBI:15378"/>
        <dbReference type="ChEBI" id="CHEBI:58223"/>
        <dbReference type="ChEBI" id="CHEBI:137748"/>
        <dbReference type="ChEBI" id="CHEBI:176338"/>
        <dbReference type="ChEBI" id="CHEBI:176343"/>
        <dbReference type="EC" id="2.4.1.182"/>
    </reaction>
</comment>
<sequence>MKYYILVGEASGDLHGANLMKALIKEDPKADIRFWGGDLMQEVGGTLVKHYKERAFMGFVEVLMNLRKILGMISFCKKDIAQFNPDVIIFIDNSGFNLRIAKWARKQGFRTNYYISPQVWASRASRVKDIKRDIDQMFVILPFEKEFYKKHGYNVHFVGHPLIDGIAGREQVSIEKFRKEHDLGHKEVIALLPGSRKQEITKMLSVMLSLVQDFPQYQFVVAGAPSQSYEFYQEIIGDSNVKFINNKTYDLLSISHAALVASGTATLETALFKVPQVVCYKGSNISYQIAKRIITLKYISLVNLIMDREVVKELIQNDFTKEKLQYELTRILESEHRQQLFLSYFDLEQKLGGKGASAKTAKLIVTGLKK</sequence>
<evidence type="ECO:0000256" key="3">
    <source>
        <dbReference type="ARBA" id="ARBA00020902"/>
    </source>
</evidence>
<dbReference type="EMBL" id="JAUYVU010000012">
    <property type="protein sequence ID" value="MDP2542639.1"/>
    <property type="molecule type" value="Genomic_DNA"/>
</dbReference>
<keyword evidence="5" id="KW-0441">Lipid A biosynthesis</keyword>
<keyword evidence="4" id="KW-0444">Lipid biosynthesis</keyword>
<dbReference type="Proteomes" id="UP000222163">
    <property type="component" value="Unassembled WGS sequence"/>
</dbReference>
<dbReference type="RefSeq" id="WP_099215445.1">
    <property type="nucleotide sequence ID" value="NZ_JAUYVU010000012.1"/>
</dbReference>
<proteinExistence type="predicted"/>
<accession>A0A2G1BTR9</accession>
<protein>
    <recommendedName>
        <fullName evidence="3 10">Lipid-A-disaccharide synthase</fullName>
        <ecNumber evidence="2 10">2.4.1.182</ecNumber>
    </recommendedName>
</protein>
<evidence type="ECO:0000256" key="2">
    <source>
        <dbReference type="ARBA" id="ARBA00012687"/>
    </source>
</evidence>
<evidence type="ECO:0000313" key="13">
    <source>
        <dbReference type="Proteomes" id="UP000222163"/>
    </source>
</evidence>
<keyword evidence="14" id="KW-1185">Reference proteome</keyword>
<evidence type="ECO:0000313" key="14">
    <source>
        <dbReference type="Proteomes" id="UP001242342"/>
    </source>
</evidence>
<dbReference type="Pfam" id="PF02684">
    <property type="entry name" value="LpxB"/>
    <property type="match status" value="1"/>
</dbReference>
<dbReference type="EC" id="2.4.1.182" evidence="2 10"/>
<dbReference type="GO" id="GO:0016020">
    <property type="term" value="C:membrane"/>
    <property type="evidence" value="ECO:0007669"/>
    <property type="project" value="GOC"/>
</dbReference>
<dbReference type="GO" id="GO:0008915">
    <property type="term" value="F:lipid-A-disaccharide synthase activity"/>
    <property type="evidence" value="ECO:0007669"/>
    <property type="project" value="UniProtKB-UniRule"/>
</dbReference>
<reference evidence="12 13" key="1">
    <citation type="journal article" date="2016" name="Nat. Commun.">
        <title>Microbial interactions lead to rapid micro-scale successions on model marine particles.</title>
        <authorList>
            <person name="Datta M.S."/>
            <person name="Sliwerska E."/>
            <person name="Gore J."/>
            <person name="Polz M.F."/>
            <person name="Cordero O.X."/>
        </authorList>
    </citation>
    <scope>NUCLEOTIDE SEQUENCE [LARGE SCALE GENOMIC DNA]</scope>
    <source>
        <strain evidence="12 13">4G03</strain>
    </source>
</reference>
<dbReference type="PANTHER" id="PTHR30372:SF4">
    <property type="entry name" value="LIPID-A-DISACCHARIDE SYNTHASE, MITOCHONDRIAL-RELATED"/>
    <property type="match status" value="1"/>
</dbReference>
<organism evidence="12 13">
    <name type="scientific">Tenacibaculum discolor</name>
    <dbReference type="NCBI Taxonomy" id="361581"/>
    <lineage>
        <taxon>Bacteria</taxon>
        <taxon>Pseudomonadati</taxon>
        <taxon>Bacteroidota</taxon>
        <taxon>Flavobacteriia</taxon>
        <taxon>Flavobacteriales</taxon>
        <taxon>Flavobacteriaceae</taxon>
        <taxon>Tenacibaculum</taxon>
    </lineage>
</organism>
<dbReference type="EMBL" id="PDUU01000008">
    <property type="protein sequence ID" value="PHN97229.1"/>
    <property type="molecule type" value="Genomic_DNA"/>
</dbReference>
<evidence type="ECO:0000256" key="5">
    <source>
        <dbReference type="ARBA" id="ARBA00022556"/>
    </source>
</evidence>
<evidence type="ECO:0000256" key="4">
    <source>
        <dbReference type="ARBA" id="ARBA00022516"/>
    </source>
</evidence>
<evidence type="ECO:0000256" key="1">
    <source>
        <dbReference type="ARBA" id="ARBA00002056"/>
    </source>
</evidence>
<reference evidence="12" key="2">
    <citation type="submission" date="2017-10" db="EMBL/GenBank/DDBJ databases">
        <authorList>
            <person name="Enke T.N."/>
            <person name="Cordero O.X."/>
        </authorList>
    </citation>
    <scope>NUCLEOTIDE SEQUENCE</scope>
    <source>
        <strain evidence="12">4G03</strain>
    </source>
</reference>
<gene>
    <name evidence="11" type="primary">lpxB</name>
    <name evidence="12" type="ORF">CSC81_09065</name>
    <name evidence="11" type="ORF">Q8W23_14255</name>
</gene>
<keyword evidence="7 11" id="KW-0808">Transferase</keyword>